<evidence type="ECO:0000256" key="3">
    <source>
        <dbReference type="SAM" id="MobiDB-lite"/>
    </source>
</evidence>
<feature type="region of interest" description="Disordered" evidence="3">
    <location>
        <begin position="1"/>
        <end position="59"/>
    </location>
</feature>
<dbReference type="GO" id="GO:0005770">
    <property type="term" value="C:late endosome"/>
    <property type="evidence" value="ECO:0007669"/>
    <property type="project" value="TreeGrafter"/>
</dbReference>
<dbReference type="Proteomes" id="UP001146351">
    <property type="component" value="Unassembled WGS sequence"/>
</dbReference>
<name>A0A9W9IX10_9EURO</name>
<comment type="caution">
    <text evidence="5">The sequence shown here is derived from an EMBL/GenBank/DDBJ whole genome shotgun (WGS) entry which is preliminary data.</text>
</comment>
<evidence type="ECO:0000313" key="5">
    <source>
        <dbReference type="EMBL" id="KAJ5183466.1"/>
    </source>
</evidence>
<dbReference type="GO" id="GO:0005769">
    <property type="term" value="C:early endosome"/>
    <property type="evidence" value="ECO:0007669"/>
    <property type="project" value="TreeGrafter"/>
</dbReference>
<keyword evidence="6" id="KW-1185">Reference proteome</keyword>
<gene>
    <name evidence="5" type="ORF">N7492_001082</name>
</gene>
<feature type="compositionally biased region" description="Polar residues" evidence="3">
    <location>
        <begin position="632"/>
        <end position="643"/>
    </location>
</feature>
<evidence type="ECO:0000259" key="4">
    <source>
        <dbReference type="PROSITE" id="PS51207"/>
    </source>
</evidence>
<feature type="domain" description="PXA" evidence="4">
    <location>
        <begin position="97"/>
        <end position="285"/>
    </location>
</feature>
<dbReference type="PANTHER" id="PTHR22999:SF23">
    <property type="entry name" value="SORTING NEXIN-16"/>
    <property type="match status" value="1"/>
</dbReference>
<keyword evidence="2" id="KW-0963">Cytoplasm</keyword>
<reference evidence="5" key="1">
    <citation type="submission" date="2022-11" db="EMBL/GenBank/DDBJ databases">
        <authorList>
            <person name="Petersen C."/>
        </authorList>
    </citation>
    <scope>NUCLEOTIDE SEQUENCE</scope>
    <source>
        <strain evidence="5">IBT 21917</strain>
    </source>
</reference>
<proteinExistence type="predicted"/>
<dbReference type="OrthoDB" id="5582218at2759"/>
<feature type="region of interest" description="Disordered" evidence="3">
    <location>
        <begin position="629"/>
        <end position="707"/>
    </location>
</feature>
<dbReference type="GO" id="GO:0035091">
    <property type="term" value="F:phosphatidylinositol binding"/>
    <property type="evidence" value="ECO:0007669"/>
    <property type="project" value="TreeGrafter"/>
</dbReference>
<reference evidence="5" key="2">
    <citation type="journal article" date="2023" name="IMA Fungus">
        <title>Comparative genomic study of the Penicillium genus elucidates a diverse pangenome and 15 lateral gene transfer events.</title>
        <authorList>
            <person name="Petersen C."/>
            <person name="Sorensen T."/>
            <person name="Nielsen M.R."/>
            <person name="Sondergaard T.E."/>
            <person name="Sorensen J.L."/>
            <person name="Fitzpatrick D.A."/>
            <person name="Frisvad J.C."/>
            <person name="Nielsen K.L."/>
        </authorList>
    </citation>
    <scope>NUCLEOTIDE SEQUENCE</scope>
    <source>
        <strain evidence="5">IBT 21917</strain>
    </source>
</reference>
<evidence type="ECO:0000313" key="6">
    <source>
        <dbReference type="Proteomes" id="UP001146351"/>
    </source>
</evidence>
<dbReference type="Pfam" id="PF02194">
    <property type="entry name" value="PXA"/>
    <property type="match status" value="1"/>
</dbReference>
<dbReference type="AlphaFoldDB" id="A0A9W9IX10"/>
<evidence type="ECO:0000256" key="2">
    <source>
        <dbReference type="ARBA" id="ARBA00022490"/>
    </source>
</evidence>
<organism evidence="5 6">
    <name type="scientific">Penicillium capsulatum</name>
    <dbReference type="NCBI Taxonomy" id="69766"/>
    <lineage>
        <taxon>Eukaryota</taxon>
        <taxon>Fungi</taxon>
        <taxon>Dikarya</taxon>
        <taxon>Ascomycota</taxon>
        <taxon>Pezizomycotina</taxon>
        <taxon>Eurotiomycetes</taxon>
        <taxon>Eurotiomycetidae</taxon>
        <taxon>Eurotiales</taxon>
        <taxon>Aspergillaceae</taxon>
        <taxon>Penicillium</taxon>
    </lineage>
</organism>
<dbReference type="InterPro" id="IPR051837">
    <property type="entry name" value="SortingNexin/PXDomain-PKLike"/>
</dbReference>
<dbReference type="EMBL" id="JAPQKO010000001">
    <property type="protein sequence ID" value="KAJ5183466.1"/>
    <property type="molecule type" value="Genomic_DNA"/>
</dbReference>
<feature type="region of interest" description="Disordered" evidence="3">
    <location>
        <begin position="533"/>
        <end position="567"/>
    </location>
</feature>
<comment type="subcellular location">
    <subcellularLocation>
        <location evidence="1">Cytoplasm</location>
    </subcellularLocation>
</comment>
<feature type="compositionally biased region" description="Low complexity" evidence="3">
    <location>
        <begin position="533"/>
        <end position="557"/>
    </location>
</feature>
<evidence type="ECO:0000256" key="1">
    <source>
        <dbReference type="ARBA" id="ARBA00004496"/>
    </source>
</evidence>
<dbReference type="SMART" id="SM00313">
    <property type="entry name" value="PXA"/>
    <property type="match status" value="1"/>
</dbReference>
<dbReference type="GO" id="GO:0045022">
    <property type="term" value="P:early endosome to late endosome transport"/>
    <property type="evidence" value="ECO:0007669"/>
    <property type="project" value="TreeGrafter"/>
</dbReference>
<dbReference type="PROSITE" id="PS51207">
    <property type="entry name" value="PXA"/>
    <property type="match status" value="1"/>
</dbReference>
<feature type="compositionally biased region" description="Basic and acidic residues" evidence="3">
    <location>
        <begin position="688"/>
        <end position="698"/>
    </location>
</feature>
<dbReference type="InterPro" id="IPR003114">
    <property type="entry name" value="Phox_assoc"/>
</dbReference>
<protein>
    <recommendedName>
        <fullName evidence="4">PXA domain-containing protein</fullName>
    </recommendedName>
</protein>
<dbReference type="PANTHER" id="PTHR22999">
    <property type="entry name" value="PX SERINE/THREONINE KINASE PXK"/>
    <property type="match status" value="1"/>
</dbReference>
<accession>A0A9W9IX10</accession>
<sequence>MSDPLRPGMQPVSHLKTGPTTASSRLTALPSPTHPPTTRPSFRVQMQRNSNREEPYDPTGERATAALIRRVLCPQTSNLGASSSPSPEGLLPPLTSSNDVDRQLYAILAIIIKEFVYSWYSKITPDQALVNEVLQVVAHCTRALEQRIRQVDVAQLMLDEIPALVEAHILSYRISKRQSHLSGLTTSHRALYHELNPHPGLSPIPDETDPDTITAQAENEAVYRRLLASGILAVLLPTEDLENSSLRAIVSDVLADLILGKEVAGRMCEEWFIWETITKLADRVKRPQFPSTQHSTNESSLSRLERFGLLSVEDKAASPQLPAQSRSMTWIWNVLQTIYVGYLALCFIATGLVRVASNRRPASSHGAGVSFPAATPSSKVSLESSDGVTGKRPVLDYRFSSMVSQLLGIPQRMPWLSGCLSLGQHLVLAGPGRLGDTDGVLDRFLRDTIDEYVLPPTLLPNLLLATRSALFPANARPASLGLVKTGASGPAPAPQMSVQPPTFNGKALTTAAISAPPIAEGVGVPVAATAAAGNGHADGSKHSSSSSDSNGSSGVDHLPPGGMISTGAATLSSKVDASAELSTSIPAGSEKSFRPSDSEIAAIKRRCAVSLLAVIPRQVARTLLGVPAPSNRARTCSTTTDILPSNKKAGGDPRSSPPAEQRTSPLANSCGPDYSGGPDEDSGNLTADRGRTDSQNEHTEDDPEEGLLLRTIESELLDLLGDAYCNKHLIYAILETVLAKILPEVSERSVETLMEDRGVPPVPGGF</sequence>